<dbReference type="InterPro" id="IPR000651">
    <property type="entry name" value="Ras-like_Gua-exchang_fac_N"/>
</dbReference>
<dbReference type="Ensembl" id="ENSPRET00000003357.1">
    <property type="protein sequence ID" value="ENSPREP00000003303.1"/>
    <property type="gene ID" value="ENSPREG00000002369.1"/>
</dbReference>
<dbReference type="PANTHER" id="PTHR23113:SF26">
    <property type="entry name" value="RAP GUANINE NUCLEOTIDE EXCHANGE FACTOR 5"/>
    <property type="match status" value="1"/>
</dbReference>
<evidence type="ECO:0000256" key="1">
    <source>
        <dbReference type="ARBA" id="ARBA00022658"/>
    </source>
</evidence>
<dbReference type="Gene3D" id="1.10.840.10">
    <property type="entry name" value="Ras guanine-nucleotide exchange factors catalytic domain"/>
    <property type="match status" value="1"/>
</dbReference>
<dbReference type="PROSITE" id="PS50212">
    <property type="entry name" value="RASGEF_NTER"/>
    <property type="match status" value="1"/>
</dbReference>
<dbReference type="CDD" id="cd00155">
    <property type="entry name" value="RasGEF"/>
    <property type="match status" value="1"/>
</dbReference>
<dbReference type="InterPro" id="IPR023578">
    <property type="entry name" value="Ras_GEF_dom_sf"/>
</dbReference>
<dbReference type="CDD" id="cd06224">
    <property type="entry name" value="REM"/>
    <property type="match status" value="1"/>
</dbReference>
<dbReference type="PROSITE" id="PS50009">
    <property type="entry name" value="RASGEF_CAT"/>
    <property type="match status" value="1"/>
</dbReference>
<evidence type="ECO:0000313" key="5">
    <source>
        <dbReference type="Ensembl" id="ENSPREP00000003303.1"/>
    </source>
</evidence>
<evidence type="ECO:0000259" key="3">
    <source>
        <dbReference type="PROSITE" id="PS50009"/>
    </source>
</evidence>
<dbReference type="AlphaFoldDB" id="A0A3P9N1C5"/>
<dbReference type="PROSITE" id="PS00720">
    <property type="entry name" value="RASGEF"/>
    <property type="match status" value="1"/>
</dbReference>
<dbReference type="OMA" id="FDWTIFN"/>
<dbReference type="SMART" id="SM00229">
    <property type="entry name" value="RasGEFN"/>
    <property type="match status" value="1"/>
</dbReference>
<dbReference type="Pfam" id="PF00618">
    <property type="entry name" value="RasGEF_N"/>
    <property type="match status" value="1"/>
</dbReference>
<feature type="domain" description="Ras-GEF" evidence="3">
    <location>
        <begin position="279"/>
        <end position="504"/>
    </location>
</feature>
<evidence type="ECO:0000259" key="4">
    <source>
        <dbReference type="PROSITE" id="PS50212"/>
    </source>
</evidence>
<reference evidence="6" key="1">
    <citation type="submission" date="2013-11" db="EMBL/GenBank/DDBJ databases">
        <title>The genomic landscape of the Guanapo guppy.</title>
        <authorList>
            <person name="Kuenstner A."/>
            <person name="Dreyer C."/>
        </authorList>
    </citation>
    <scope>NUCLEOTIDE SEQUENCE</scope>
    <source>
        <strain evidence="6">Guanapo</strain>
    </source>
</reference>
<dbReference type="GO" id="GO:0005085">
    <property type="term" value="F:guanyl-nucleotide exchange factor activity"/>
    <property type="evidence" value="ECO:0007669"/>
    <property type="project" value="UniProtKB-KW"/>
</dbReference>
<dbReference type="Proteomes" id="UP000242638">
    <property type="component" value="Unassembled WGS sequence"/>
</dbReference>
<dbReference type="GeneTree" id="ENSGT00940000155137"/>
<proteinExistence type="predicted"/>
<evidence type="ECO:0000256" key="2">
    <source>
        <dbReference type="PROSITE-ProRule" id="PRU00168"/>
    </source>
</evidence>
<name>A0A3P9N1C5_POERE</name>
<organism evidence="5 6">
    <name type="scientific">Poecilia reticulata</name>
    <name type="common">Guppy</name>
    <name type="synonym">Acanthophacelus reticulatus</name>
    <dbReference type="NCBI Taxonomy" id="8081"/>
    <lineage>
        <taxon>Eukaryota</taxon>
        <taxon>Metazoa</taxon>
        <taxon>Chordata</taxon>
        <taxon>Craniata</taxon>
        <taxon>Vertebrata</taxon>
        <taxon>Euteleostomi</taxon>
        <taxon>Actinopterygii</taxon>
        <taxon>Neopterygii</taxon>
        <taxon>Teleostei</taxon>
        <taxon>Neoteleostei</taxon>
        <taxon>Acanthomorphata</taxon>
        <taxon>Ovalentaria</taxon>
        <taxon>Atherinomorphae</taxon>
        <taxon>Cyprinodontiformes</taxon>
        <taxon>Poeciliidae</taxon>
        <taxon>Poeciliinae</taxon>
        <taxon>Poecilia</taxon>
    </lineage>
</organism>
<dbReference type="Gene3D" id="1.20.870.10">
    <property type="entry name" value="Son of sevenless (SoS) protein Chain: S domain 1"/>
    <property type="match status" value="1"/>
</dbReference>
<dbReference type="GO" id="GO:0007265">
    <property type="term" value="P:Ras protein signal transduction"/>
    <property type="evidence" value="ECO:0007669"/>
    <property type="project" value="TreeGrafter"/>
</dbReference>
<dbReference type="SUPFAM" id="SSF48366">
    <property type="entry name" value="Ras GEF"/>
    <property type="match status" value="1"/>
</dbReference>
<evidence type="ECO:0000313" key="6">
    <source>
        <dbReference type="Proteomes" id="UP000242638"/>
    </source>
</evidence>
<feature type="domain" description="N-terminal Ras-GEF" evidence="4">
    <location>
        <begin position="68"/>
        <end position="198"/>
    </location>
</feature>
<protein>
    <submittedName>
        <fullName evidence="5">Rap guanine nucleotide exchange factor 5-like</fullName>
    </submittedName>
</protein>
<dbReference type="PANTHER" id="PTHR23113">
    <property type="entry name" value="GUANINE NUCLEOTIDE EXCHANGE FACTOR"/>
    <property type="match status" value="1"/>
</dbReference>
<reference evidence="5" key="2">
    <citation type="submission" date="2025-08" db="UniProtKB">
        <authorList>
            <consortium name="Ensembl"/>
        </authorList>
    </citation>
    <scope>IDENTIFICATION</scope>
    <source>
        <strain evidence="5">Guanapo</strain>
    </source>
</reference>
<dbReference type="STRING" id="8081.ENSPREP00000003303"/>
<dbReference type="InterPro" id="IPR036964">
    <property type="entry name" value="RASGEF_cat_dom_sf"/>
</dbReference>
<keyword evidence="1 2" id="KW-0344">Guanine-nucleotide releasing factor</keyword>
<dbReference type="Gene3D" id="3.10.20.90">
    <property type="entry name" value="Phosphatidylinositol 3-kinase Catalytic Subunit, Chain A, domain 1"/>
    <property type="match status" value="1"/>
</dbReference>
<dbReference type="InterPro" id="IPR019804">
    <property type="entry name" value="Ras_G-nucl-exch_fac_CS"/>
</dbReference>
<accession>A0A3P9N1C5</accession>
<dbReference type="InterPro" id="IPR001895">
    <property type="entry name" value="RASGEF_cat_dom"/>
</dbReference>
<dbReference type="InterPro" id="IPR008937">
    <property type="entry name" value="Ras-like_GEF"/>
</dbReference>
<dbReference type="SMART" id="SM00147">
    <property type="entry name" value="RasGEF"/>
    <property type="match status" value="1"/>
</dbReference>
<keyword evidence="6" id="KW-1185">Reference proteome</keyword>
<dbReference type="GO" id="GO:0005886">
    <property type="term" value="C:plasma membrane"/>
    <property type="evidence" value="ECO:0007669"/>
    <property type="project" value="TreeGrafter"/>
</dbReference>
<sequence length="505" mass="58246">MLHYVTELLGPRFSTGTSRAEPQTMPTFDVPYFRYIDDEGTEGEEEWSSSRSLSSIGRDSSADSVASDRFAVVSGTPEKILEHLLGDMTLDDDRGTMQGKESDMLLDDFLLTYPVFMSTSDLCQALLGQYPCMEDLKEALERKQKVLHLVWHWMSLCKEFLREDEHVKVFLKSLYLTVSGFFYFHLYNIHAKVHCEVVAQELLQAVAERMDVPASELILVAITYPGGRLLLQPQDRVVSNSLRPVGRLHVCRKDLGGVLNPFTDNSELQQRTARMLTLNTWDVAVALTNFDWTIFNSMHEQELIYFTFNRHVCSSYTMPLEMLLQQCNEVQLWVMTEVLLCPTLCKRVQLIKKFIKIAAHCKAQRNLNSFFAIIMGLNAGAVSRLSQTWEKIPGKFKKLFSELEMVTDPSLNHKAYRDSFKKMKSPKIPFLPLLLKDITFIHEGNKTFHDNLVNFEKLHMIADMARLIRECQQDHVEVRAYTDYLHVIDNQQTLFELSHRLEPRA</sequence>
<dbReference type="Pfam" id="PF00617">
    <property type="entry name" value="RasGEF"/>
    <property type="match status" value="1"/>
</dbReference>
<reference evidence="5" key="3">
    <citation type="submission" date="2025-09" db="UniProtKB">
        <authorList>
            <consortium name="Ensembl"/>
        </authorList>
    </citation>
    <scope>IDENTIFICATION</scope>
    <source>
        <strain evidence="5">Guanapo</strain>
    </source>
</reference>
<dbReference type="Bgee" id="ENSPREG00000002369">
    <property type="expression patterns" value="Expressed in caudal fin and 1 other cell type or tissue"/>
</dbReference>